<protein>
    <recommendedName>
        <fullName evidence="4">Indole-diterpene biosynthesis protein PaxU</fullName>
    </recommendedName>
</protein>
<dbReference type="VEuPathDB" id="FungiDB:I7I50_06389"/>
<name>C0NSD9_AJECG</name>
<dbReference type="SUPFAM" id="SSF53474">
    <property type="entry name" value="alpha/beta-Hydrolases"/>
    <property type="match status" value="1"/>
</dbReference>
<dbReference type="InParanoid" id="C0NSD9"/>
<accession>C0NSD9</accession>
<proteinExistence type="predicted"/>
<dbReference type="InterPro" id="IPR008547">
    <property type="entry name" value="DUF829_TMEM53"/>
</dbReference>
<organism evidence="2 3">
    <name type="scientific">Ajellomyces capsulatus (strain G186AR / H82 / ATCC MYA-2454 / RMSCC 2432)</name>
    <name type="common">Darling's disease fungus</name>
    <name type="synonym">Histoplasma capsulatum</name>
    <dbReference type="NCBI Taxonomy" id="447093"/>
    <lineage>
        <taxon>Eukaryota</taxon>
        <taxon>Fungi</taxon>
        <taxon>Dikarya</taxon>
        <taxon>Ascomycota</taxon>
        <taxon>Pezizomycotina</taxon>
        <taxon>Eurotiomycetes</taxon>
        <taxon>Eurotiomycetidae</taxon>
        <taxon>Onygenales</taxon>
        <taxon>Ajellomycetaceae</taxon>
        <taxon>Histoplasma</taxon>
    </lineage>
</organism>
<evidence type="ECO:0000256" key="1">
    <source>
        <dbReference type="SAM" id="Phobius"/>
    </source>
</evidence>
<keyword evidence="1" id="KW-0472">Membrane</keyword>
<dbReference type="Pfam" id="PF05705">
    <property type="entry name" value="DUF829"/>
    <property type="match status" value="1"/>
</dbReference>
<dbReference type="PANTHER" id="PTHR12265:SF40">
    <property type="entry name" value="DUF829-DOMAIN-CONTAINING PROTEIN"/>
    <property type="match status" value="1"/>
</dbReference>
<dbReference type="InterPro" id="IPR029058">
    <property type="entry name" value="AB_hydrolase_fold"/>
</dbReference>
<dbReference type="Proteomes" id="UP000001631">
    <property type="component" value="Unassembled WGS sequence"/>
</dbReference>
<keyword evidence="3" id="KW-1185">Reference proteome</keyword>
<sequence length="344" mass="38455">MPLAFPLAHRQNPRQCGHNIQYTTLDRVTEQALTDQGSEPKTKSFSLPQMVPKRNTPLSFMEKLSFAVYLYRPPTSIPSPPTTDPELVLILGWMDARVAHLATYIKQYQTMYPSSPILLVKGRLASLVFPNIGLRDTAAAVAPILAALTNDEHSGAPQLTPLRPRLLIHSLSGGGSCSLYHLYNNFLQRHGTDNIQPVSSVPRHVTIFDSSPGAWSYQFNVDLLTAAIKPGWQRIVALPLAHMIAMTFWVLIRGFGLSDNQKTYATAHNDPEKNDEASRTYIYGSADKICPAKFVELDSVEARKKGFNVQLEHFEGTGHVAHVRADPDRYWRIVKKAWDDATRV</sequence>
<keyword evidence="1" id="KW-0812">Transmembrane</keyword>
<evidence type="ECO:0008006" key="4">
    <source>
        <dbReference type="Google" id="ProtNLM"/>
    </source>
</evidence>
<evidence type="ECO:0000313" key="3">
    <source>
        <dbReference type="Proteomes" id="UP000001631"/>
    </source>
</evidence>
<dbReference type="RefSeq" id="XP_045286286.1">
    <property type="nucleotide sequence ID" value="XM_045433118.1"/>
</dbReference>
<dbReference type="AlphaFoldDB" id="C0NSD9"/>
<gene>
    <name evidence="2" type="ORF">HCBG_06069</name>
</gene>
<dbReference type="PANTHER" id="PTHR12265">
    <property type="entry name" value="TRANSMEMBRANE PROTEIN 53"/>
    <property type="match status" value="1"/>
</dbReference>
<dbReference type="HOGENOM" id="CLU_036503_0_1_1"/>
<keyword evidence="1" id="KW-1133">Transmembrane helix</keyword>
<dbReference type="EMBL" id="GG663370">
    <property type="protein sequence ID" value="EEH05805.1"/>
    <property type="molecule type" value="Genomic_DNA"/>
</dbReference>
<feature type="transmembrane region" description="Helical" evidence="1">
    <location>
        <begin position="231"/>
        <end position="252"/>
    </location>
</feature>
<dbReference type="ESTHER" id="ajecn-a6rab7">
    <property type="family name" value="Duf_829"/>
</dbReference>
<reference evidence="2" key="1">
    <citation type="submission" date="2009-02" db="EMBL/GenBank/DDBJ databases">
        <title>The Genome Sequence of Ajellomyces capsulatus strain G186AR.</title>
        <authorList>
            <consortium name="The Broad Institute Genome Sequencing Platform"/>
            <person name="Champion M."/>
            <person name="Cuomo C."/>
            <person name="Ma L.-J."/>
            <person name="Henn M.R."/>
            <person name="Sil A."/>
            <person name="Goldman B."/>
            <person name="Young S.K."/>
            <person name="Kodira C.D."/>
            <person name="Zeng Q."/>
            <person name="Koehrsen M."/>
            <person name="Alvarado L."/>
            <person name="Berlin A."/>
            <person name="Borenstein D."/>
            <person name="Chen Z."/>
            <person name="Engels R."/>
            <person name="Freedman E."/>
            <person name="Gellesch M."/>
            <person name="Goldberg J."/>
            <person name="Griggs A."/>
            <person name="Gujja S."/>
            <person name="Heiman D."/>
            <person name="Hepburn T."/>
            <person name="Howarth C."/>
            <person name="Jen D."/>
            <person name="Larson L."/>
            <person name="Lewis B."/>
            <person name="Mehta T."/>
            <person name="Park D."/>
            <person name="Pearson M."/>
            <person name="Roberts A."/>
            <person name="Saif S."/>
            <person name="Shea T."/>
            <person name="Shenoy N."/>
            <person name="Sisk P."/>
            <person name="Stolte C."/>
            <person name="Sykes S."/>
            <person name="Walk T."/>
            <person name="White J."/>
            <person name="Yandava C."/>
            <person name="Klein B."/>
            <person name="McEwen J.G."/>
            <person name="Puccia R."/>
            <person name="Goldman G.H."/>
            <person name="Felipe M.S."/>
            <person name="Nino-Vega G."/>
            <person name="San-Blas G."/>
            <person name="Taylor J."/>
            <person name="Mendoza L."/>
            <person name="Galagan J."/>
            <person name="Nusbaum C."/>
            <person name="Birren B."/>
        </authorList>
    </citation>
    <scope>NUCLEOTIDE SEQUENCE</scope>
    <source>
        <strain evidence="2">G186AR</strain>
    </source>
</reference>
<dbReference type="GeneID" id="69039085"/>
<evidence type="ECO:0000313" key="2">
    <source>
        <dbReference type="EMBL" id="EEH05805.1"/>
    </source>
</evidence>